<dbReference type="InterPro" id="IPR023214">
    <property type="entry name" value="HAD_sf"/>
</dbReference>
<evidence type="ECO:0000313" key="3">
    <source>
        <dbReference type="EMBL" id="EPS59737.1"/>
    </source>
</evidence>
<evidence type="ECO:0008006" key="5">
    <source>
        <dbReference type="Google" id="ProtNLM"/>
    </source>
</evidence>
<dbReference type="InterPro" id="IPR036412">
    <property type="entry name" value="HAD-like_sf"/>
</dbReference>
<dbReference type="GO" id="GO:0003993">
    <property type="term" value="F:acid phosphatase activity"/>
    <property type="evidence" value="ECO:0007669"/>
    <property type="project" value="InterPro"/>
</dbReference>
<comment type="caution">
    <text evidence="3">The sequence shown here is derived from an EMBL/GenBank/DDBJ whole genome shotgun (WGS) entry which is preliminary data.</text>
</comment>
<name>S8DJR7_9LAMI</name>
<dbReference type="InterPro" id="IPR005519">
    <property type="entry name" value="Acid_phosphat_B-like"/>
</dbReference>
<feature type="non-terminal residue" evidence="3">
    <location>
        <position position="1"/>
    </location>
</feature>
<dbReference type="PANTHER" id="PTHR31284">
    <property type="entry name" value="ACID PHOSPHATASE-LIKE PROTEIN"/>
    <property type="match status" value="1"/>
</dbReference>
<evidence type="ECO:0000256" key="2">
    <source>
        <dbReference type="ARBA" id="ARBA00023180"/>
    </source>
</evidence>
<dbReference type="PIRSF" id="PIRSF002674">
    <property type="entry name" value="VSP"/>
    <property type="match status" value="1"/>
</dbReference>
<dbReference type="NCBIfam" id="TIGR01675">
    <property type="entry name" value="plant-AP"/>
    <property type="match status" value="1"/>
</dbReference>
<accession>S8DJR7</accession>
<protein>
    <recommendedName>
        <fullName evidence="5">Acid phosphatase 1</fullName>
    </recommendedName>
</protein>
<evidence type="ECO:0000313" key="4">
    <source>
        <dbReference type="Proteomes" id="UP000015453"/>
    </source>
</evidence>
<organism evidence="3 4">
    <name type="scientific">Genlisea aurea</name>
    <dbReference type="NCBI Taxonomy" id="192259"/>
    <lineage>
        <taxon>Eukaryota</taxon>
        <taxon>Viridiplantae</taxon>
        <taxon>Streptophyta</taxon>
        <taxon>Embryophyta</taxon>
        <taxon>Tracheophyta</taxon>
        <taxon>Spermatophyta</taxon>
        <taxon>Magnoliopsida</taxon>
        <taxon>eudicotyledons</taxon>
        <taxon>Gunneridae</taxon>
        <taxon>Pentapetalae</taxon>
        <taxon>asterids</taxon>
        <taxon>lamiids</taxon>
        <taxon>Lamiales</taxon>
        <taxon>Lentibulariaceae</taxon>
        <taxon>Genlisea</taxon>
    </lineage>
</organism>
<reference evidence="3 4" key="1">
    <citation type="journal article" date="2013" name="BMC Genomics">
        <title>The miniature genome of a carnivorous plant Genlisea aurea contains a low number of genes and short non-coding sequences.</title>
        <authorList>
            <person name="Leushkin E.V."/>
            <person name="Sutormin R.A."/>
            <person name="Nabieva E.R."/>
            <person name="Penin A.A."/>
            <person name="Kondrashov A.S."/>
            <person name="Logacheva M.D."/>
        </authorList>
    </citation>
    <scope>NUCLEOTIDE SEQUENCE [LARGE SCALE GENOMIC DNA]</scope>
</reference>
<dbReference type="SUPFAM" id="SSF56784">
    <property type="entry name" value="HAD-like"/>
    <property type="match status" value="1"/>
</dbReference>
<dbReference type="Gene3D" id="3.40.50.1000">
    <property type="entry name" value="HAD superfamily/HAD-like"/>
    <property type="match status" value="1"/>
</dbReference>
<keyword evidence="2" id="KW-0325">Glycoprotein</keyword>
<dbReference type="AlphaFoldDB" id="S8DJR7"/>
<keyword evidence="1" id="KW-0732">Signal</keyword>
<dbReference type="PANTHER" id="PTHR31284:SF24">
    <property type="entry name" value="ACID PHOSPHATASE"/>
    <property type="match status" value="1"/>
</dbReference>
<dbReference type="EMBL" id="AUSU01008121">
    <property type="protein sequence ID" value="EPS59737.1"/>
    <property type="molecule type" value="Genomic_DNA"/>
</dbReference>
<dbReference type="Proteomes" id="UP000015453">
    <property type="component" value="Unassembled WGS sequence"/>
</dbReference>
<dbReference type="Pfam" id="PF03767">
    <property type="entry name" value="Acid_phosphat_B"/>
    <property type="match status" value="1"/>
</dbReference>
<keyword evidence="4" id="KW-1185">Reference proteome</keyword>
<gene>
    <name evidence="3" type="ORF">M569_15067</name>
</gene>
<sequence>LLMIFSFAGLSSADWNILNQRKSKSGLRITLKNYCEAWRLNVELHNVRDFDVVPEECVDYVWKYVTSSQYKADSERTVEEIRVYLSTGVSLKKDGTDAWIFDVDDTLLSTLPFYKRNGFGGVKVNLTTIDDWKLEAKAPALEYSLGLFNHLKDLGIQTFLVSSRSECLRAATADNLVDVGYHGWSGLILRGGSSEYEGNNGIQRYKAEVRKGLIDGGYRIWGILGDQWSSIEGPPYPKRSFKLPNPIYYVA</sequence>
<dbReference type="InterPro" id="IPR010028">
    <property type="entry name" value="Acid_phosphatase_pln"/>
</dbReference>
<dbReference type="InterPro" id="IPR014403">
    <property type="entry name" value="APS1/VSP"/>
</dbReference>
<proteinExistence type="predicted"/>
<dbReference type="OrthoDB" id="59415at2759"/>
<evidence type="ECO:0000256" key="1">
    <source>
        <dbReference type="ARBA" id="ARBA00022729"/>
    </source>
</evidence>